<keyword evidence="1" id="KW-0472">Membrane</keyword>
<name>A0A3E0I7S3_9FLAO</name>
<keyword evidence="1" id="KW-1133">Transmembrane helix</keyword>
<keyword evidence="1" id="KW-0812">Transmembrane</keyword>
<dbReference type="EMBL" id="QUNS01000002">
    <property type="protein sequence ID" value="REH54576.1"/>
    <property type="molecule type" value="Genomic_DNA"/>
</dbReference>
<feature type="transmembrane region" description="Helical" evidence="1">
    <location>
        <begin position="18"/>
        <end position="35"/>
    </location>
</feature>
<evidence type="ECO:0000313" key="2">
    <source>
        <dbReference type="EMBL" id="REH54576.1"/>
    </source>
</evidence>
<protein>
    <submittedName>
        <fullName evidence="2">Uncharacterized protein</fullName>
    </submittedName>
</protein>
<dbReference type="RefSeq" id="WP_262510981.1">
    <property type="nucleotide sequence ID" value="NZ_QUNS01000002.1"/>
</dbReference>
<reference evidence="2 3" key="1">
    <citation type="submission" date="2018-08" db="EMBL/GenBank/DDBJ databases">
        <title>Genomic Encyclopedia of Type Strains, Phase IV (KMG-IV): sequencing the most valuable type-strain genomes for metagenomic binning, comparative biology and taxonomic classification.</title>
        <authorList>
            <person name="Goeker M."/>
        </authorList>
    </citation>
    <scope>NUCLEOTIDE SEQUENCE [LARGE SCALE GENOMIC DNA]</scope>
    <source>
        <strain evidence="2 3">DSM 18841</strain>
    </source>
</reference>
<dbReference type="AlphaFoldDB" id="A0A3E0I7S3"/>
<comment type="caution">
    <text evidence="2">The sequence shown here is derived from an EMBL/GenBank/DDBJ whole genome shotgun (WGS) entry which is preliminary data.</text>
</comment>
<keyword evidence="3" id="KW-1185">Reference proteome</keyword>
<evidence type="ECO:0000313" key="3">
    <source>
        <dbReference type="Proteomes" id="UP000256884"/>
    </source>
</evidence>
<accession>A0A3E0I7S3</accession>
<dbReference type="Proteomes" id="UP000256884">
    <property type="component" value="Unassembled WGS sequence"/>
</dbReference>
<gene>
    <name evidence="2" type="ORF">C7448_10298</name>
</gene>
<proteinExistence type="predicted"/>
<evidence type="ECO:0000256" key="1">
    <source>
        <dbReference type="SAM" id="Phobius"/>
    </source>
</evidence>
<organism evidence="2 3">
    <name type="scientific">Tenacibaculum gallaicum</name>
    <dbReference type="NCBI Taxonomy" id="561505"/>
    <lineage>
        <taxon>Bacteria</taxon>
        <taxon>Pseudomonadati</taxon>
        <taxon>Bacteroidota</taxon>
        <taxon>Flavobacteriia</taxon>
        <taxon>Flavobacteriales</taxon>
        <taxon>Flavobacteriaceae</taxon>
        <taxon>Tenacibaculum</taxon>
    </lineage>
</organism>
<sequence>MVIFFPLYDGEGITLKRVLVGALIWGIGGLFYGFLMSKLKRVD</sequence>